<dbReference type="Gene3D" id="1.10.40.30">
    <property type="entry name" value="Fumarase/aspartase (C-terminal domain)"/>
    <property type="match status" value="1"/>
</dbReference>
<comment type="subcellular location">
    <subcellularLocation>
        <location evidence="6">Cytoplasm</location>
    </subcellularLocation>
</comment>
<dbReference type="Pfam" id="PF00206">
    <property type="entry name" value="Lyase_1"/>
    <property type="match status" value="1"/>
</dbReference>
<evidence type="ECO:0000313" key="10">
    <source>
        <dbReference type="Proteomes" id="UP000633619"/>
    </source>
</evidence>
<evidence type="ECO:0000256" key="3">
    <source>
        <dbReference type="ARBA" id="ARBA00022571"/>
    </source>
</evidence>
<dbReference type="EMBL" id="JAECVW010000003">
    <property type="protein sequence ID" value="MBH8595058.1"/>
    <property type="molecule type" value="Genomic_DNA"/>
</dbReference>
<reference evidence="9 10" key="1">
    <citation type="submission" date="2020-12" db="EMBL/GenBank/DDBJ databases">
        <title>WGS of Thermoactinomyces spp.</title>
        <authorList>
            <person name="Cheng K."/>
        </authorList>
    </citation>
    <scope>NUCLEOTIDE SEQUENCE [LARGE SCALE GENOMIC DNA]</scope>
    <source>
        <strain evidence="10">CICC 10671\DSM 43846</strain>
    </source>
</reference>
<dbReference type="InterPro" id="IPR022761">
    <property type="entry name" value="Fumarate_lyase_N"/>
</dbReference>
<feature type="domain" description="Argininosuccinate lyase C-terminal" evidence="8">
    <location>
        <begin position="363"/>
        <end position="431"/>
    </location>
</feature>
<evidence type="ECO:0000259" key="7">
    <source>
        <dbReference type="Pfam" id="PF00206"/>
    </source>
</evidence>
<evidence type="ECO:0000256" key="4">
    <source>
        <dbReference type="ARBA" id="ARBA00022605"/>
    </source>
</evidence>
<comment type="catalytic activity">
    <reaction evidence="6">
        <text>2-(N(omega)-L-arginino)succinate = fumarate + L-arginine</text>
        <dbReference type="Rhea" id="RHEA:24020"/>
        <dbReference type="ChEBI" id="CHEBI:29806"/>
        <dbReference type="ChEBI" id="CHEBI:32682"/>
        <dbReference type="ChEBI" id="CHEBI:57472"/>
        <dbReference type="EC" id="4.3.2.1"/>
    </reaction>
</comment>
<dbReference type="Proteomes" id="UP000633619">
    <property type="component" value="Unassembled WGS sequence"/>
</dbReference>
<dbReference type="InterPro" id="IPR020557">
    <property type="entry name" value="Fumarate_lyase_CS"/>
</dbReference>
<dbReference type="FunFam" id="1.10.40.30:FF:000001">
    <property type="entry name" value="Argininosuccinate lyase"/>
    <property type="match status" value="1"/>
</dbReference>
<evidence type="ECO:0000256" key="2">
    <source>
        <dbReference type="ARBA" id="ARBA00012338"/>
    </source>
</evidence>
<evidence type="ECO:0000256" key="5">
    <source>
        <dbReference type="ARBA" id="ARBA00023239"/>
    </source>
</evidence>
<comment type="pathway">
    <text evidence="1 6">Amino-acid biosynthesis; L-arginine biosynthesis; L-arginine from L-ornithine and carbamoyl phosphate: step 3/3.</text>
</comment>
<dbReference type="GO" id="GO:0004056">
    <property type="term" value="F:argininosuccinate lyase activity"/>
    <property type="evidence" value="ECO:0007669"/>
    <property type="project" value="UniProtKB-UniRule"/>
</dbReference>
<dbReference type="PANTHER" id="PTHR43814:SF1">
    <property type="entry name" value="ARGININOSUCCINATE LYASE"/>
    <property type="match status" value="1"/>
</dbReference>
<protein>
    <recommendedName>
        <fullName evidence="2 6">Argininosuccinate lyase</fullName>
        <shortName evidence="6">ASAL</shortName>
        <ecNumber evidence="2 6">4.3.2.1</ecNumber>
    </recommendedName>
    <alternativeName>
        <fullName evidence="6">Arginosuccinase</fullName>
    </alternativeName>
</protein>
<keyword evidence="4 6" id="KW-0028">Amino-acid biosynthesis</keyword>
<accession>A0A8I1A5V8</accession>
<dbReference type="PRINTS" id="PR00145">
    <property type="entry name" value="ARGSUCLYASE"/>
</dbReference>
<gene>
    <name evidence="6 9" type="primary">argH</name>
    <name evidence="9" type="ORF">I8U20_06895</name>
</gene>
<dbReference type="FunFam" id="1.20.200.10:FF:000002">
    <property type="entry name" value="Argininosuccinate lyase"/>
    <property type="match status" value="1"/>
</dbReference>
<comment type="caution">
    <text evidence="9">The sequence shown here is derived from an EMBL/GenBank/DDBJ whole genome shotgun (WGS) entry which is preliminary data.</text>
</comment>
<dbReference type="PROSITE" id="PS00163">
    <property type="entry name" value="FUMARATE_LYASES"/>
    <property type="match status" value="1"/>
</dbReference>
<dbReference type="HAMAP" id="MF_00006">
    <property type="entry name" value="Arg_succ_lyase"/>
    <property type="match status" value="1"/>
</dbReference>
<keyword evidence="5 6" id="KW-0456">Lyase</keyword>
<dbReference type="GO" id="GO:0042450">
    <property type="term" value="P:L-arginine biosynthetic process via ornithine"/>
    <property type="evidence" value="ECO:0007669"/>
    <property type="project" value="UniProtKB-UniRule"/>
</dbReference>
<dbReference type="CDD" id="cd01359">
    <property type="entry name" value="Argininosuccinate_lyase"/>
    <property type="match status" value="1"/>
</dbReference>
<dbReference type="InterPro" id="IPR029419">
    <property type="entry name" value="Arg_succ_lyase_C"/>
</dbReference>
<comment type="similarity">
    <text evidence="6">Belongs to the lyase 1 family. Argininosuccinate lyase subfamily.</text>
</comment>
<dbReference type="Pfam" id="PF14698">
    <property type="entry name" value="ASL_C2"/>
    <property type="match status" value="1"/>
</dbReference>
<feature type="domain" description="Fumarate lyase N-terminal" evidence="7">
    <location>
        <begin position="6"/>
        <end position="300"/>
    </location>
</feature>
<dbReference type="SUPFAM" id="SSF48557">
    <property type="entry name" value="L-aspartase-like"/>
    <property type="match status" value="1"/>
</dbReference>
<name>A0A8I1A5V8_THEIN</name>
<sequence>MKLWGGRFTKTTHQWVEAFNASIGFDKELAEEDIEGSMAHVKMLGACGIITEEETNRILEGLANIRQKVREGKAEFTIEHEDIHMNIEKMLIDEIGEVGGKLHTGRSRNDQVALDMHLYVRKETVELAVKILELQEALLKQAEKHVDTILPGYTHLQRAQPVRFAHHLLAYVSMFERDVERFIDSFKRVNCCPLGAGAIAGTTFPVDRQMVAEALGFSSLYDNSMDAVSDRDYLVEFLSVCSLVMVHLSRLSEELILWSSEEFQYVILDDAFCTGSSMMPQKKNPDIPELIRGKTGRVFGHLMALLTTLKALPLTYNKDLQEDKEGVFDTVRTLKGSLRLMAALIETMEVNHSKMKRHAGQGFANATDLADYLVGKGIPFRKAHEIVGKLVLYAIHKEKTLNDCTLEEFHRFSPEIGEDVYSCLELENVVDARKSEGGTAKEQVLKTLSNKMATLEKHRETISNIY</sequence>
<evidence type="ECO:0000313" key="9">
    <source>
        <dbReference type="EMBL" id="MBH8595058.1"/>
    </source>
</evidence>
<dbReference type="InterPro" id="IPR000362">
    <property type="entry name" value="Fumarate_lyase_fam"/>
</dbReference>
<keyword evidence="10" id="KW-1185">Reference proteome</keyword>
<evidence type="ECO:0000256" key="6">
    <source>
        <dbReference type="HAMAP-Rule" id="MF_00006"/>
    </source>
</evidence>
<dbReference type="InterPro" id="IPR008948">
    <property type="entry name" value="L-Aspartase-like"/>
</dbReference>
<dbReference type="AlphaFoldDB" id="A0A8I1A5V8"/>
<dbReference type="EC" id="4.3.2.1" evidence="2 6"/>
<dbReference type="PANTHER" id="PTHR43814">
    <property type="entry name" value="ARGININOSUCCINATE LYASE"/>
    <property type="match status" value="1"/>
</dbReference>
<dbReference type="UniPathway" id="UPA00068">
    <property type="reaction ID" value="UER00114"/>
</dbReference>
<evidence type="ECO:0000259" key="8">
    <source>
        <dbReference type="Pfam" id="PF14698"/>
    </source>
</evidence>
<proteinExistence type="inferred from homology"/>
<dbReference type="InterPro" id="IPR009049">
    <property type="entry name" value="Argininosuccinate_lyase"/>
</dbReference>
<dbReference type="InterPro" id="IPR024083">
    <property type="entry name" value="Fumarase/histidase_N"/>
</dbReference>
<keyword evidence="6" id="KW-0963">Cytoplasm</keyword>
<evidence type="ECO:0000256" key="1">
    <source>
        <dbReference type="ARBA" id="ARBA00004941"/>
    </source>
</evidence>
<dbReference type="Gene3D" id="1.10.275.10">
    <property type="entry name" value="Fumarase/aspartase (N-terminal domain)"/>
    <property type="match status" value="1"/>
</dbReference>
<organism evidence="9 10">
    <name type="scientific">Thermoactinomyces intermedius</name>
    <dbReference type="NCBI Taxonomy" id="2024"/>
    <lineage>
        <taxon>Bacteria</taxon>
        <taxon>Bacillati</taxon>
        <taxon>Bacillota</taxon>
        <taxon>Bacilli</taxon>
        <taxon>Bacillales</taxon>
        <taxon>Thermoactinomycetaceae</taxon>
        <taxon>Thermoactinomyces</taxon>
    </lineage>
</organism>
<keyword evidence="3 6" id="KW-0055">Arginine biosynthesis</keyword>
<dbReference type="Gene3D" id="1.20.200.10">
    <property type="entry name" value="Fumarase/aspartase (Central domain)"/>
    <property type="match status" value="1"/>
</dbReference>
<dbReference type="FunFam" id="1.10.275.10:FF:000002">
    <property type="entry name" value="Argininosuccinate lyase"/>
    <property type="match status" value="1"/>
</dbReference>
<dbReference type="NCBIfam" id="TIGR00838">
    <property type="entry name" value="argH"/>
    <property type="match status" value="1"/>
</dbReference>
<dbReference type="GO" id="GO:0005829">
    <property type="term" value="C:cytosol"/>
    <property type="evidence" value="ECO:0007669"/>
    <property type="project" value="TreeGrafter"/>
</dbReference>
<dbReference type="PRINTS" id="PR00149">
    <property type="entry name" value="FUMRATELYASE"/>
</dbReference>
<dbReference type="RefSeq" id="WP_181731378.1">
    <property type="nucleotide sequence ID" value="NZ_JACEIR010000002.1"/>
</dbReference>